<comment type="caution">
    <text evidence="1">The sequence shown here is derived from an EMBL/GenBank/DDBJ whole genome shotgun (WGS) entry which is preliminary data.</text>
</comment>
<keyword evidence="2" id="KW-1185">Reference proteome</keyword>
<evidence type="ECO:0000313" key="2">
    <source>
        <dbReference type="Proteomes" id="UP001152795"/>
    </source>
</evidence>
<feature type="non-terminal residue" evidence="1">
    <location>
        <position position="1"/>
    </location>
</feature>
<sequence>MELGYDDQKQLLDMQPEEIIDVLKEVVLYDKSGHQCHRKQFVSGTICNRNFEFEDQTWRTFPPKVMQRNNARENARACDVTKIITSGRIKYESLENGAEKISQVD</sequence>
<dbReference type="EMBL" id="CACRXK020000954">
    <property type="protein sequence ID" value="CAB3986026.1"/>
    <property type="molecule type" value="Genomic_DNA"/>
</dbReference>
<dbReference type="Proteomes" id="UP001152795">
    <property type="component" value="Unassembled WGS sequence"/>
</dbReference>
<gene>
    <name evidence="1" type="ORF">PACLA_8A049668</name>
</gene>
<dbReference type="AlphaFoldDB" id="A0A6S7GBS8"/>
<name>A0A6S7GBS8_PARCT</name>
<proteinExistence type="predicted"/>
<protein>
    <submittedName>
        <fullName evidence="1">Uncharacterized protein</fullName>
    </submittedName>
</protein>
<reference evidence="1" key="1">
    <citation type="submission" date="2020-04" db="EMBL/GenBank/DDBJ databases">
        <authorList>
            <person name="Alioto T."/>
            <person name="Alioto T."/>
            <person name="Gomez Garrido J."/>
        </authorList>
    </citation>
    <scope>NUCLEOTIDE SEQUENCE</scope>
    <source>
        <strain evidence="1">A484AB</strain>
    </source>
</reference>
<evidence type="ECO:0000313" key="1">
    <source>
        <dbReference type="EMBL" id="CAB3986026.1"/>
    </source>
</evidence>
<organism evidence="1 2">
    <name type="scientific">Paramuricea clavata</name>
    <name type="common">Red gorgonian</name>
    <name type="synonym">Violescent sea-whip</name>
    <dbReference type="NCBI Taxonomy" id="317549"/>
    <lineage>
        <taxon>Eukaryota</taxon>
        <taxon>Metazoa</taxon>
        <taxon>Cnidaria</taxon>
        <taxon>Anthozoa</taxon>
        <taxon>Octocorallia</taxon>
        <taxon>Malacalcyonacea</taxon>
        <taxon>Plexauridae</taxon>
        <taxon>Paramuricea</taxon>
    </lineage>
</organism>
<accession>A0A6S7GBS8</accession>